<reference evidence="3" key="1">
    <citation type="submission" date="2019-11" db="EMBL/GenBank/DDBJ databases">
        <title>Genomic insights into an expanded diversity of filamentous marine cyanobacteria reveals the extraordinary biosynthetic potential of Moorea and Okeania.</title>
        <authorList>
            <person name="Ferreira Leao T."/>
            <person name="Wang M."/>
            <person name="Moss N."/>
            <person name="Da Silva R."/>
            <person name="Sanders J."/>
            <person name="Nurk S."/>
            <person name="Gurevich A."/>
            <person name="Humphrey G."/>
            <person name="Reher R."/>
            <person name="Zhu Q."/>
            <person name="Belda-Ferre P."/>
            <person name="Glukhov E."/>
            <person name="Rex R."/>
            <person name="Dorrestein P.C."/>
            <person name="Knight R."/>
            <person name="Pevzner P."/>
            <person name="Gerwick W.H."/>
            <person name="Gerwick L."/>
        </authorList>
    </citation>
    <scope>NUCLEOTIDE SEQUENCE</scope>
    <source>
        <strain evidence="3">SIO1C4</strain>
    </source>
</reference>
<feature type="domain" description="LysM" evidence="2">
    <location>
        <begin position="387"/>
        <end position="431"/>
    </location>
</feature>
<feature type="compositionally biased region" description="Polar residues" evidence="1">
    <location>
        <begin position="271"/>
        <end position="284"/>
    </location>
</feature>
<evidence type="ECO:0000313" key="3">
    <source>
        <dbReference type="EMBL" id="NER30402.1"/>
    </source>
</evidence>
<organism evidence="3">
    <name type="scientific">Symploca sp. SIO1C4</name>
    <dbReference type="NCBI Taxonomy" id="2607765"/>
    <lineage>
        <taxon>Bacteria</taxon>
        <taxon>Bacillati</taxon>
        <taxon>Cyanobacteriota</taxon>
        <taxon>Cyanophyceae</taxon>
        <taxon>Coleofasciculales</taxon>
        <taxon>Coleofasciculaceae</taxon>
        <taxon>Symploca</taxon>
    </lineage>
</organism>
<dbReference type="SUPFAM" id="SSF51261">
    <property type="entry name" value="Duplicated hybrid motif"/>
    <property type="match status" value="1"/>
</dbReference>
<dbReference type="InterPro" id="IPR016047">
    <property type="entry name" value="M23ase_b-sheet_dom"/>
</dbReference>
<dbReference type="Pfam" id="PF01551">
    <property type="entry name" value="Peptidase_M23"/>
    <property type="match status" value="1"/>
</dbReference>
<dbReference type="Gene3D" id="2.70.70.10">
    <property type="entry name" value="Glucose Permease (Domain IIA)"/>
    <property type="match status" value="1"/>
</dbReference>
<gene>
    <name evidence="3" type="ORF">F6J89_22945</name>
</gene>
<dbReference type="PROSITE" id="PS51782">
    <property type="entry name" value="LYSM"/>
    <property type="match status" value="2"/>
</dbReference>
<dbReference type="AlphaFoldDB" id="A0A6B3NIP2"/>
<evidence type="ECO:0000256" key="1">
    <source>
        <dbReference type="SAM" id="MobiDB-lite"/>
    </source>
</evidence>
<dbReference type="Pfam" id="PF01476">
    <property type="entry name" value="LysM"/>
    <property type="match status" value="2"/>
</dbReference>
<dbReference type="InterPro" id="IPR050570">
    <property type="entry name" value="Cell_wall_metabolism_enzyme"/>
</dbReference>
<dbReference type="CDD" id="cd12797">
    <property type="entry name" value="M23_peptidase"/>
    <property type="match status" value="1"/>
</dbReference>
<proteinExistence type="predicted"/>
<dbReference type="PANTHER" id="PTHR21666:SF270">
    <property type="entry name" value="MUREIN HYDROLASE ACTIVATOR ENVC"/>
    <property type="match status" value="1"/>
</dbReference>
<dbReference type="SUPFAM" id="SSF54106">
    <property type="entry name" value="LysM domain"/>
    <property type="match status" value="2"/>
</dbReference>
<accession>A0A6B3NIP2</accession>
<dbReference type="InterPro" id="IPR018392">
    <property type="entry name" value="LysM"/>
</dbReference>
<dbReference type="PANTHER" id="PTHR21666">
    <property type="entry name" value="PEPTIDASE-RELATED"/>
    <property type="match status" value="1"/>
</dbReference>
<dbReference type="InterPro" id="IPR011055">
    <property type="entry name" value="Dup_hybrid_motif"/>
</dbReference>
<feature type="compositionally biased region" description="Low complexity" evidence="1">
    <location>
        <begin position="595"/>
        <end position="610"/>
    </location>
</feature>
<dbReference type="CDD" id="cd00118">
    <property type="entry name" value="LysM"/>
    <property type="match status" value="2"/>
</dbReference>
<evidence type="ECO:0000259" key="2">
    <source>
        <dbReference type="PROSITE" id="PS51782"/>
    </source>
</evidence>
<sequence length="846" mass="91100">MKRRFTPKVKPVPSCTADSFEALSKHSLGKHLASAAVPSEVERRSCTSAAMIGLAISMGASGLLLPQQSDEAMAVESAVAEPTFTTLPVEQGKSVLLPSAQESPTATSLLPSIPIEPEAKGYPKPDPPSVFEHQVKAGQTLWGISKAYQVKPEVIAASNQLSANAVLPIGQKLKIPSVNGIAVELKAPQNASTLLNSSAVYLSQQQTSASMLTSSQSQTGGSLTVPGKINDLLKARQDFALNRIKEQRQRLNQSLTQLRSEESSNLAKLTKVSSSALADTQPASPKNLHPEVFKPQEKTVVEPQVIKLEYPDKVQLPANSPQSRTKLESVVLPSLFPENSVSLAMAPTTATKANLATLQVITPETATKSQLGQPLAMDKAAEVGQTSSYKVKPGDTVYGISRRYGLSESELIRANELTNPHLITINQKLRIPAVKATSVARETTVLAANIKSQSETLVATKELSGLKLPTTHVSTLPEQVTTVLNKSQLVQSPVRAESSFVLAKQATTTPSAGTKSNQSASFSYNAHVEQLRADILKVRAGYEPETPTAQASKPLNREVPIRSHLLKVRAEYEPETPTAQESELKNVGISNQLATTTESSVNRSTVSRVNPDYGVRSNREALSTNLNRQGQQQLARTRTPVIIELPNAQRLQRESLRRRQADRQGSIEIKVPPPERQVATAPTPAGSYNPMTNVPVGEMVSPELPPLAPPDMYLPDSPTRFNGYIWPTRGVLTSGYGRRWGRMHRGIDIAAPIGTPIMAAAPGVVVSAGWNSGGYGKMVKIKHADGSLTLYAHNNRILVRRGQQVTQGQPISEMGSTGRSTGPHLHFEIHPKGRGAANPMAYLPKR</sequence>
<feature type="domain" description="LysM" evidence="2">
    <location>
        <begin position="131"/>
        <end position="175"/>
    </location>
</feature>
<feature type="region of interest" description="Disordered" evidence="1">
    <location>
        <begin position="595"/>
        <end position="637"/>
    </location>
</feature>
<protein>
    <submittedName>
        <fullName evidence="3">Peptidoglycan DD-metalloendopeptidase family protein</fullName>
    </submittedName>
</protein>
<dbReference type="Gene3D" id="3.10.350.10">
    <property type="entry name" value="LysM domain"/>
    <property type="match status" value="2"/>
</dbReference>
<dbReference type="SMART" id="SM00257">
    <property type="entry name" value="LysM"/>
    <property type="match status" value="2"/>
</dbReference>
<dbReference type="EMBL" id="JAAHFQ010000547">
    <property type="protein sequence ID" value="NER30402.1"/>
    <property type="molecule type" value="Genomic_DNA"/>
</dbReference>
<feature type="compositionally biased region" description="Polar residues" evidence="1">
    <location>
        <begin position="620"/>
        <end position="636"/>
    </location>
</feature>
<name>A0A6B3NIP2_9CYAN</name>
<dbReference type="GO" id="GO:0004222">
    <property type="term" value="F:metalloendopeptidase activity"/>
    <property type="evidence" value="ECO:0007669"/>
    <property type="project" value="TreeGrafter"/>
</dbReference>
<feature type="region of interest" description="Disordered" evidence="1">
    <location>
        <begin position="271"/>
        <end position="290"/>
    </location>
</feature>
<dbReference type="InterPro" id="IPR036779">
    <property type="entry name" value="LysM_dom_sf"/>
</dbReference>
<comment type="caution">
    <text evidence="3">The sequence shown here is derived from an EMBL/GenBank/DDBJ whole genome shotgun (WGS) entry which is preliminary data.</text>
</comment>